<evidence type="ECO:0000313" key="3">
    <source>
        <dbReference type="Proteomes" id="UP000322873"/>
    </source>
</evidence>
<dbReference type="AlphaFoldDB" id="A0A5M9JJC5"/>
<evidence type="ECO:0000259" key="1">
    <source>
        <dbReference type="Pfam" id="PF20150"/>
    </source>
</evidence>
<feature type="domain" description="2EXR" evidence="1">
    <location>
        <begin position="7"/>
        <end position="96"/>
    </location>
</feature>
<organism evidence="2 3">
    <name type="scientific">Monilinia fructicola</name>
    <name type="common">Brown rot fungus</name>
    <name type="synonym">Ciboria fructicola</name>
    <dbReference type="NCBI Taxonomy" id="38448"/>
    <lineage>
        <taxon>Eukaryota</taxon>
        <taxon>Fungi</taxon>
        <taxon>Dikarya</taxon>
        <taxon>Ascomycota</taxon>
        <taxon>Pezizomycotina</taxon>
        <taxon>Leotiomycetes</taxon>
        <taxon>Helotiales</taxon>
        <taxon>Sclerotiniaceae</taxon>
        <taxon>Monilinia</taxon>
    </lineage>
</organism>
<gene>
    <name evidence="2" type="ORF">EYC84_008490</name>
</gene>
<dbReference type="PANTHER" id="PTHR35910:SF6">
    <property type="entry name" value="2EXR DOMAIN-CONTAINING PROTEIN"/>
    <property type="match status" value="1"/>
</dbReference>
<dbReference type="Pfam" id="PF20150">
    <property type="entry name" value="2EXR"/>
    <property type="match status" value="1"/>
</dbReference>
<accession>A0A5M9JJC5</accession>
<proteinExistence type="predicted"/>
<sequence length="252" mass="28599">MASLETFTLFTHLPRELQDQIWDYTLPGPRIMRVDYSPILRNGKYATSKTPDLYRTYPRSYGRQLPIALRVNQASRTYALSQLTARFRCYWNLNIDIPYVPARGYQKSAARYILSHLAESGLLDGFRNLAVDIEILNGNFSSPNAVESIHMCPDLTDLYLAYPSIGMWEDSEGPDNSKAWSLGPQSESTVGSVSRKSTMTRIPEDFLGYLKDDDRVALENSPGRISKLNIDIIIWIIEETSKTAFLPPDTAY</sequence>
<keyword evidence="3" id="KW-1185">Reference proteome</keyword>
<name>A0A5M9JJC5_MONFR</name>
<dbReference type="InterPro" id="IPR045518">
    <property type="entry name" value="2EXR"/>
</dbReference>
<comment type="caution">
    <text evidence="2">The sequence shown here is derived from an EMBL/GenBank/DDBJ whole genome shotgun (WGS) entry which is preliminary data.</text>
</comment>
<dbReference type="Proteomes" id="UP000322873">
    <property type="component" value="Unassembled WGS sequence"/>
</dbReference>
<evidence type="ECO:0000313" key="2">
    <source>
        <dbReference type="EMBL" id="KAA8568079.1"/>
    </source>
</evidence>
<dbReference type="EMBL" id="VICG01000010">
    <property type="protein sequence ID" value="KAA8568079.1"/>
    <property type="molecule type" value="Genomic_DNA"/>
</dbReference>
<dbReference type="VEuPathDB" id="FungiDB:MFRU_041g00320"/>
<dbReference type="PANTHER" id="PTHR35910">
    <property type="entry name" value="2EXR DOMAIN-CONTAINING PROTEIN"/>
    <property type="match status" value="1"/>
</dbReference>
<reference evidence="2 3" key="1">
    <citation type="submission" date="2019-06" db="EMBL/GenBank/DDBJ databases">
        <title>Genome Sequence of the Brown Rot Fungal Pathogen Monilinia fructicola.</title>
        <authorList>
            <person name="De Miccolis Angelini R.M."/>
            <person name="Landi L."/>
            <person name="Abate D."/>
            <person name="Pollastro S."/>
            <person name="Romanazzi G."/>
            <person name="Faretra F."/>
        </authorList>
    </citation>
    <scope>NUCLEOTIDE SEQUENCE [LARGE SCALE GENOMIC DNA]</scope>
    <source>
        <strain evidence="2 3">Mfrc123</strain>
    </source>
</reference>
<protein>
    <recommendedName>
        <fullName evidence="1">2EXR domain-containing protein</fullName>
    </recommendedName>
</protein>